<accession>A0A250XES4</accession>
<feature type="region of interest" description="Disordered" evidence="1">
    <location>
        <begin position="190"/>
        <end position="239"/>
    </location>
</feature>
<proteinExistence type="predicted"/>
<protein>
    <recommendedName>
        <fullName evidence="2">Reverse transcriptase Ty1/copia-type domain-containing protein</fullName>
    </recommendedName>
</protein>
<feature type="compositionally biased region" description="Polar residues" evidence="1">
    <location>
        <begin position="212"/>
        <end position="228"/>
    </location>
</feature>
<organism evidence="3 4">
    <name type="scientific">Chlamydomonas eustigma</name>
    <dbReference type="NCBI Taxonomy" id="1157962"/>
    <lineage>
        <taxon>Eukaryota</taxon>
        <taxon>Viridiplantae</taxon>
        <taxon>Chlorophyta</taxon>
        <taxon>core chlorophytes</taxon>
        <taxon>Chlorophyceae</taxon>
        <taxon>CS clade</taxon>
        <taxon>Chlamydomonadales</taxon>
        <taxon>Chlamydomonadaceae</taxon>
        <taxon>Chlamydomonas</taxon>
    </lineage>
</organism>
<dbReference type="AlphaFoldDB" id="A0A250XES4"/>
<keyword evidence="4" id="KW-1185">Reference proteome</keyword>
<evidence type="ECO:0000313" key="4">
    <source>
        <dbReference type="Proteomes" id="UP000232323"/>
    </source>
</evidence>
<sequence>MLLAVVAEKGMHIHKMDVKSAFLNAELDDEVYIMLPPEVCTRGDKTVYKLKKAVYGLKQAPRAWYNMLKEILTGLGFTQSEADPAIYFQVVNGQVEVILTHVDDLLIAYADLDRVQWIKDQLKQQVDIKDMGHASYYLAMEISRRDGRIHLTQKKYTLAELIGSFKTSIFHSHKFQPKVLSALHIPHHTRTLQQQQQHDLQPSDDEMPGPSWTLQQQQGGLRPSQSRGPQLPMPNGPSHQRVLHIMKNYIHRAFLVGILADSLAR</sequence>
<dbReference type="Proteomes" id="UP000232323">
    <property type="component" value="Unassembled WGS sequence"/>
</dbReference>
<evidence type="ECO:0000259" key="2">
    <source>
        <dbReference type="Pfam" id="PF07727"/>
    </source>
</evidence>
<name>A0A250XES4_9CHLO</name>
<dbReference type="EMBL" id="BEGY01000067">
    <property type="protein sequence ID" value="GAX81561.1"/>
    <property type="molecule type" value="Genomic_DNA"/>
</dbReference>
<feature type="domain" description="Reverse transcriptase Ty1/copia-type" evidence="2">
    <location>
        <begin position="1"/>
        <end position="157"/>
    </location>
</feature>
<dbReference type="OrthoDB" id="1250461at2759"/>
<dbReference type="InterPro" id="IPR043502">
    <property type="entry name" value="DNA/RNA_pol_sf"/>
</dbReference>
<gene>
    <name evidence="3" type="ORF">CEUSTIGMA_g8989.t1</name>
</gene>
<evidence type="ECO:0000313" key="3">
    <source>
        <dbReference type="EMBL" id="GAX81561.1"/>
    </source>
</evidence>
<dbReference type="InterPro" id="IPR013103">
    <property type="entry name" value="RVT_2"/>
</dbReference>
<dbReference type="Pfam" id="PF07727">
    <property type="entry name" value="RVT_2"/>
    <property type="match status" value="1"/>
</dbReference>
<dbReference type="SUPFAM" id="SSF56672">
    <property type="entry name" value="DNA/RNA polymerases"/>
    <property type="match status" value="1"/>
</dbReference>
<evidence type="ECO:0000256" key="1">
    <source>
        <dbReference type="SAM" id="MobiDB-lite"/>
    </source>
</evidence>
<comment type="caution">
    <text evidence="3">The sequence shown here is derived from an EMBL/GenBank/DDBJ whole genome shotgun (WGS) entry which is preliminary data.</text>
</comment>
<dbReference type="STRING" id="1157962.A0A250XES4"/>
<reference evidence="3 4" key="1">
    <citation type="submission" date="2017-08" db="EMBL/GenBank/DDBJ databases">
        <title>Acidophilic green algal genome provides insights into adaptation to an acidic environment.</title>
        <authorList>
            <person name="Hirooka S."/>
            <person name="Hirose Y."/>
            <person name="Kanesaki Y."/>
            <person name="Higuchi S."/>
            <person name="Fujiwara T."/>
            <person name="Onuma R."/>
            <person name="Era A."/>
            <person name="Ohbayashi R."/>
            <person name="Uzuka A."/>
            <person name="Nozaki H."/>
            <person name="Yoshikawa H."/>
            <person name="Miyagishima S.Y."/>
        </authorList>
    </citation>
    <scope>NUCLEOTIDE SEQUENCE [LARGE SCALE GENOMIC DNA]</scope>
    <source>
        <strain evidence="3 4">NIES-2499</strain>
    </source>
</reference>